<evidence type="ECO:0000256" key="1">
    <source>
        <dbReference type="SAM" id="SignalP"/>
    </source>
</evidence>
<name>A0A399SEV7_9BACT</name>
<comment type="caution">
    <text evidence="2">The sequence shown here is derived from an EMBL/GenBank/DDBJ whole genome shotgun (WGS) entry which is preliminary data.</text>
</comment>
<protein>
    <recommendedName>
        <fullName evidence="4">Viral A-type inclusion protein</fullName>
    </recommendedName>
</protein>
<evidence type="ECO:0000313" key="2">
    <source>
        <dbReference type="EMBL" id="RIJ42646.1"/>
    </source>
</evidence>
<accession>A0A399SEV7</accession>
<keyword evidence="3" id="KW-1185">Reference proteome</keyword>
<feature type="signal peptide" evidence="1">
    <location>
        <begin position="1"/>
        <end position="22"/>
    </location>
</feature>
<dbReference type="RefSeq" id="WP_119430528.1">
    <property type="nucleotide sequence ID" value="NZ_QWGE01000001.1"/>
</dbReference>
<feature type="chain" id="PRO_5017220520" description="Viral A-type inclusion protein" evidence="1">
    <location>
        <begin position="23"/>
        <end position="145"/>
    </location>
</feature>
<sequence>MKRFFILAILPLALLAGCQNGASETEQKAELEGNVMAIHDEAMAKMGDIYKLRRQLRSLRDTLEQQAQPDSAAILALQQELSGLNQADEVMMQWMRQYKAPDTLQHQQAMTYLQQELVKVTRVQTVMDSTLQAAKQTLSTHEQKK</sequence>
<proteinExistence type="predicted"/>
<keyword evidence="1" id="KW-0732">Signal</keyword>
<evidence type="ECO:0008006" key="4">
    <source>
        <dbReference type="Google" id="ProtNLM"/>
    </source>
</evidence>
<dbReference type="OrthoDB" id="1436925at2"/>
<organism evidence="2 3">
    <name type="scientific">Pontibacter oryzae</name>
    <dbReference type="NCBI Taxonomy" id="2304593"/>
    <lineage>
        <taxon>Bacteria</taxon>
        <taxon>Pseudomonadati</taxon>
        <taxon>Bacteroidota</taxon>
        <taxon>Cytophagia</taxon>
        <taxon>Cytophagales</taxon>
        <taxon>Hymenobacteraceae</taxon>
        <taxon>Pontibacter</taxon>
    </lineage>
</organism>
<reference evidence="3" key="1">
    <citation type="submission" date="2018-08" db="EMBL/GenBank/DDBJ databases">
        <title>Mucilaginibacter sp. MYSH2.</title>
        <authorList>
            <person name="Seo T."/>
        </authorList>
    </citation>
    <scope>NUCLEOTIDE SEQUENCE [LARGE SCALE GENOMIC DNA]</scope>
    <source>
        <strain evidence="3">KIRAN</strain>
    </source>
</reference>
<gene>
    <name evidence="2" type="ORF">D1627_01975</name>
</gene>
<dbReference type="EMBL" id="QWGE01000001">
    <property type="protein sequence ID" value="RIJ42646.1"/>
    <property type="molecule type" value="Genomic_DNA"/>
</dbReference>
<dbReference type="PROSITE" id="PS51257">
    <property type="entry name" value="PROKAR_LIPOPROTEIN"/>
    <property type="match status" value="1"/>
</dbReference>
<dbReference type="AlphaFoldDB" id="A0A399SEV7"/>
<evidence type="ECO:0000313" key="3">
    <source>
        <dbReference type="Proteomes" id="UP000266005"/>
    </source>
</evidence>
<dbReference type="Proteomes" id="UP000266005">
    <property type="component" value="Unassembled WGS sequence"/>
</dbReference>